<evidence type="ECO:0000313" key="2">
    <source>
        <dbReference type="EMBL" id="QWQ31904.1"/>
    </source>
</evidence>
<keyword evidence="3" id="KW-1185">Reference proteome</keyword>
<feature type="domain" description="Class II Histidinyl-tRNA synthetase (HisRS)-like catalytic core" evidence="1">
    <location>
        <begin position="2"/>
        <end position="53"/>
    </location>
</feature>
<dbReference type="InterPro" id="IPR004516">
    <property type="entry name" value="HisRS/HisZ"/>
</dbReference>
<dbReference type="EMBL" id="CP076460">
    <property type="protein sequence ID" value="QWQ31904.1"/>
    <property type="molecule type" value="Genomic_DNA"/>
</dbReference>
<dbReference type="KEGG" id="mnd:KOY48_03185"/>
<dbReference type="InterPro" id="IPR045864">
    <property type="entry name" value="aa-tRNA-synth_II/BPL/LPL"/>
</dbReference>
<evidence type="ECO:0000259" key="1">
    <source>
        <dbReference type="Pfam" id="PF13393"/>
    </source>
</evidence>
<keyword evidence="2" id="KW-0808">Transferase</keyword>
<dbReference type="GO" id="GO:0004821">
    <property type="term" value="F:histidine-tRNA ligase activity"/>
    <property type="evidence" value="ECO:0007669"/>
    <property type="project" value="TreeGrafter"/>
</dbReference>
<dbReference type="GO" id="GO:0005737">
    <property type="term" value="C:cytoplasm"/>
    <property type="evidence" value="ECO:0007669"/>
    <property type="project" value="InterPro"/>
</dbReference>
<sequence length="73" mass="8430">MFDVTLMRGLDYYTGMVFEFFDNSPENTRALFGGGRYDGLVGLFGVEPISTVGVGTWVRRLWSNFWKFTWFVA</sequence>
<dbReference type="AlphaFoldDB" id="A0A8F1SBD4"/>
<dbReference type="InterPro" id="IPR041715">
    <property type="entry name" value="HisRS-like_core"/>
</dbReference>
<dbReference type="PANTHER" id="PTHR43707">
    <property type="entry name" value="HISTIDYL-TRNA SYNTHETASE"/>
    <property type="match status" value="1"/>
</dbReference>
<dbReference type="GO" id="GO:0016757">
    <property type="term" value="F:glycosyltransferase activity"/>
    <property type="evidence" value="ECO:0007669"/>
    <property type="project" value="UniProtKB-KW"/>
</dbReference>
<dbReference type="GO" id="GO:0006427">
    <property type="term" value="P:histidyl-tRNA aminoacylation"/>
    <property type="evidence" value="ECO:0007669"/>
    <property type="project" value="TreeGrafter"/>
</dbReference>
<keyword evidence="2" id="KW-0328">Glycosyltransferase</keyword>
<dbReference type="PANTHER" id="PTHR43707:SF1">
    <property type="entry name" value="HISTIDINE--TRNA LIGASE, MITOCHONDRIAL-RELATED"/>
    <property type="match status" value="1"/>
</dbReference>
<evidence type="ECO:0000313" key="3">
    <source>
        <dbReference type="Proteomes" id="UP000679129"/>
    </source>
</evidence>
<dbReference type="Pfam" id="PF13393">
    <property type="entry name" value="tRNA-synt_His"/>
    <property type="match status" value="1"/>
</dbReference>
<gene>
    <name evidence="2" type="ORF">KOY48_03185</name>
</gene>
<proteinExistence type="predicted"/>
<name>A0A8F1SBD4_9BACT</name>
<dbReference type="Proteomes" id="UP000679129">
    <property type="component" value="Chromosome"/>
</dbReference>
<dbReference type="SUPFAM" id="SSF55681">
    <property type="entry name" value="Class II aaRS and biotin synthetases"/>
    <property type="match status" value="1"/>
</dbReference>
<reference evidence="2" key="1">
    <citation type="submission" date="2021-06" db="EMBL/GenBank/DDBJ databases">
        <title>An adapted protocol for Saccharibacteria cultivation: two new species join this phylum of Candidate Phyla Radiations.</title>
        <authorList>
            <person name="Ibrahim A."/>
            <person name="Maatouk M."/>
            <person name="Zgheib R."/>
            <person name="Haddad G."/>
            <person name="Bou Khalil J."/>
            <person name="Raoult D."/>
            <person name="Bittar F."/>
        </authorList>
    </citation>
    <scope>NUCLEOTIDE SEQUENCE</scope>
    <source>
        <strain evidence="2">IHU1</strain>
    </source>
</reference>
<dbReference type="Gene3D" id="3.30.930.10">
    <property type="entry name" value="Bira Bifunctional Protein, Domain 2"/>
    <property type="match status" value="1"/>
</dbReference>
<accession>A0A8F1SBD4</accession>
<organism evidence="2 3">
    <name type="scientific">Candidatus Minimicrobia naudis</name>
    <dbReference type="NCBI Taxonomy" id="2841263"/>
    <lineage>
        <taxon>Bacteria</taxon>
        <taxon>Candidatus Saccharimonadota</taxon>
        <taxon>Candidatus Saccharimonadota incertae sedis</taxon>
        <taxon>Candidatus Minimicrobia</taxon>
    </lineage>
</organism>
<protein>
    <submittedName>
        <fullName evidence="2">ATP phosphoribosyltransferase regulatory subunit</fullName>
    </submittedName>
</protein>